<feature type="compositionally biased region" description="Low complexity" evidence="1">
    <location>
        <begin position="1"/>
        <end position="14"/>
    </location>
</feature>
<name>A0A4U8V0N3_STECR</name>
<dbReference type="AlphaFoldDB" id="A0A4U8V0N3"/>
<dbReference type="EMBL" id="AZBU02000001">
    <property type="protein sequence ID" value="TMS39391.1"/>
    <property type="molecule type" value="Genomic_DNA"/>
</dbReference>
<reference evidence="2 3" key="1">
    <citation type="journal article" date="2015" name="Genome Biol.">
        <title>Comparative genomics of Steinernema reveals deeply conserved gene regulatory networks.</title>
        <authorList>
            <person name="Dillman A.R."/>
            <person name="Macchietto M."/>
            <person name="Porter C.F."/>
            <person name="Rogers A."/>
            <person name="Williams B."/>
            <person name="Antoshechkin I."/>
            <person name="Lee M.M."/>
            <person name="Goodwin Z."/>
            <person name="Lu X."/>
            <person name="Lewis E.E."/>
            <person name="Goodrich-Blair H."/>
            <person name="Stock S.P."/>
            <person name="Adams B.J."/>
            <person name="Sternberg P.W."/>
            <person name="Mortazavi A."/>
        </authorList>
    </citation>
    <scope>NUCLEOTIDE SEQUENCE [LARGE SCALE GENOMIC DNA]</scope>
    <source>
        <strain evidence="2 3">ALL</strain>
    </source>
</reference>
<sequence>MSYSGSSSSDYYSSLPLPPTSTNRKKGRRSVNSFNESSIDSYFRDEGYFSYCGNNTTDSRRTSVSFANLSSNEALDTVEIHEPYFNRFTNAIKDFIHSAQNIRLPRYSSSDSIASLDPDASKPAARFYGRECYSSDSSPESNNKVRFGSPRLGSSSEDSGDGVFMNHHGSNNAQRDKLKTRRISIVEPPVTAFFNNGSPIDQQLVRKVHSMRDAPKSILKKCSVKSEGHNSALQDTKYHIYEVIPEELFRYGEQRPDPRPPLPERPLIRSMAIFPPEYMFQPRSHHAYHRRNAVVID</sequence>
<organism evidence="2 3">
    <name type="scientific">Steinernema carpocapsae</name>
    <name type="common">Entomopathogenic nematode</name>
    <dbReference type="NCBI Taxonomy" id="34508"/>
    <lineage>
        <taxon>Eukaryota</taxon>
        <taxon>Metazoa</taxon>
        <taxon>Ecdysozoa</taxon>
        <taxon>Nematoda</taxon>
        <taxon>Chromadorea</taxon>
        <taxon>Rhabditida</taxon>
        <taxon>Tylenchina</taxon>
        <taxon>Panagrolaimomorpha</taxon>
        <taxon>Strongyloidoidea</taxon>
        <taxon>Steinernematidae</taxon>
        <taxon>Steinernema</taxon>
    </lineage>
</organism>
<feature type="region of interest" description="Disordered" evidence="1">
    <location>
        <begin position="1"/>
        <end position="32"/>
    </location>
</feature>
<reference evidence="2 3" key="2">
    <citation type="journal article" date="2019" name="G3 (Bethesda)">
        <title>Hybrid Assembly of the Genome of the Entomopathogenic Nematode Steinernema carpocapsae Identifies the X-Chromosome.</title>
        <authorList>
            <person name="Serra L."/>
            <person name="Macchietto M."/>
            <person name="Macias-Munoz A."/>
            <person name="McGill C.J."/>
            <person name="Rodriguez I.M."/>
            <person name="Rodriguez B."/>
            <person name="Murad R."/>
            <person name="Mortazavi A."/>
        </authorList>
    </citation>
    <scope>NUCLEOTIDE SEQUENCE [LARGE SCALE GENOMIC DNA]</scope>
    <source>
        <strain evidence="2 3">ALL</strain>
    </source>
</reference>
<keyword evidence="3" id="KW-1185">Reference proteome</keyword>
<feature type="compositionally biased region" description="Polar residues" evidence="1">
    <location>
        <begin position="134"/>
        <end position="144"/>
    </location>
</feature>
<comment type="caution">
    <text evidence="2">The sequence shown here is derived from an EMBL/GenBank/DDBJ whole genome shotgun (WGS) entry which is preliminary data.</text>
</comment>
<dbReference type="EMBL" id="CM016762">
    <property type="protein sequence ID" value="TMS39391.1"/>
    <property type="molecule type" value="Genomic_DNA"/>
</dbReference>
<feature type="region of interest" description="Disordered" evidence="1">
    <location>
        <begin position="131"/>
        <end position="178"/>
    </location>
</feature>
<dbReference type="Proteomes" id="UP000298663">
    <property type="component" value="Chromosome X"/>
</dbReference>
<proteinExistence type="predicted"/>
<gene>
    <name evidence="2" type="ORF">L596_005925</name>
</gene>
<evidence type="ECO:0000313" key="3">
    <source>
        <dbReference type="Proteomes" id="UP000298663"/>
    </source>
</evidence>
<protein>
    <submittedName>
        <fullName evidence="2">Uncharacterized protein</fullName>
    </submittedName>
</protein>
<accession>A0A4U8V0N3</accession>
<evidence type="ECO:0000313" key="2">
    <source>
        <dbReference type="EMBL" id="TMS39391.1"/>
    </source>
</evidence>
<evidence type="ECO:0000256" key="1">
    <source>
        <dbReference type="SAM" id="MobiDB-lite"/>
    </source>
</evidence>
<dbReference type="OrthoDB" id="10420412at2759"/>